<feature type="domain" description="Histidine kinase" evidence="2">
    <location>
        <begin position="1"/>
        <end position="173"/>
    </location>
</feature>
<evidence type="ECO:0000256" key="1">
    <source>
        <dbReference type="ARBA" id="ARBA00022553"/>
    </source>
</evidence>
<evidence type="ECO:0000259" key="2">
    <source>
        <dbReference type="PROSITE" id="PS50109"/>
    </source>
</evidence>
<evidence type="ECO:0000313" key="3">
    <source>
        <dbReference type="EMBL" id="KKM41768.1"/>
    </source>
</evidence>
<dbReference type="Gene3D" id="3.30.565.10">
    <property type="entry name" value="Histidine kinase-like ATPase, C-terminal domain"/>
    <property type="match status" value="1"/>
</dbReference>
<dbReference type="PROSITE" id="PS50109">
    <property type="entry name" value="HIS_KIN"/>
    <property type="match status" value="1"/>
</dbReference>
<dbReference type="SMART" id="SM00387">
    <property type="entry name" value="HATPase_c"/>
    <property type="match status" value="1"/>
</dbReference>
<accession>A0A0F9L311</accession>
<dbReference type="InterPro" id="IPR005467">
    <property type="entry name" value="His_kinase_dom"/>
</dbReference>
<dbReference type="AlphaFoldDB" id="A0A0F9L311"/>
<dbReference type="InterPro" id="IPR036890">
    <property type="entry name" value="HATPase_C_sf"/>
</dbReference>
<dbReference type="PANTHER" id="PTHR43547">
    <property type="entry name" value="TWO-COMPONENT HISTIDINE KINASE"/>
    <property type="match status" value="1"/>
</dbReference>
<dbReference type="Pfam" id="PF02518">
    <property type="entry name" value="HATPase_c"/>
    <property type="match status" value="1"/>
</dbReference>
<reference evidence="3" key="1">
    <citation type="journal article" date="2015" name="Nature">
        <title>Complex archaea that bridge the gap between prokaryotes and eukaryotes.</title>
        <authorList>
            <person name="Spang A."/>
            <person name="Saw J.H."/>
            <person name="Jorgensen S.L."/>
            <person name="Zaremba-Niedzwiedzka K."/>
            <person name="Martijn J."/>
            <person name="Lind A.E."/>
            <person name="van Eijk R."/>
            <person name="Schleper C."/>
            <person name="Guy L."/>
            <person name="Ettema T.J."/>
        </authorList>
    </citation>
    <scope>NUCLEOTIDE SEQUENCE</scope>
</reference>
<dbReference type="PANTHER" id="PTHR43547:SF2">
    <property type="entry name" value="HYBRID SIGNAL TRANSDUCTION HISTIDINE KINASE C"/>
    <property type="match status" value="1"/>
</dbReference>
<comment type="caution">
    <text evidence="3">The sequence shown here is derived from an EMBL/GenBank/DDBJ whole genome shotgun (WGS) entry which is preliminary data.</text>
</comment>
<name>A0A0F9L311_9ZZZZ</name>
<organism evidence="3">
    <name type="scientific">marine sediment metagenome</name>
    <dbReference type="NCBI Taxonomy" id="412755"/>
    <lineage>
        <taxon>unclassified sequences</taxon>
        <taxon>metagenomes</taxon>
        <taxon>ecological metagenomes</taxon>
    </lineage>
</organism>
<dbReference type="SUPFAM" id="SSF55874">
    <property type="entry name" value="ATPase domain of HSP90 chaperone/DNA topoisomerase II/histidine kinase"/>
    <property type="match status" value="1"/>
</dbReference>
<proteinExistence type="predicted"/>
<sequence>STVRVLSQINEDVDVLLKNVEVLKYLNEAIKFTRDSFQSKEINVIINAQSESIVVQANALLLDVFENILNNAVKHNDNLKAELTINISKILEFDKDFIKMEFNDNGMGISDEKKKIIFQRSPIRIKSGKGLGFGLSVVKKLVEMYNGKLWVENRIKNDYTKGSNFILLIPEEI</sequence>
<dbReference type="InterPro" id="IPR004358">
    <property type="entry name" value="Sig_transdc_His_kin-like_C"/>
</dbReference>
<keyword evidence="1" id="KW-0597">Phosphoprotein</keyword>
<dbReference type="GO" id="GO:0000155">
    <property type="term" value="F:phosphorelay sensor kinase activity"/>
    <property type="evidence" value="ECO:0007669"/>
    <property type="project" value="TreeGrafter"/>
</dbReference>
<feature type="non-terminal residue" evidence="3">
    <location>
        <position position="1"/>
    </location>
</feature>
<dbReference type="PRINTS" id="PR00344">
    <property type="entry name" value="BCTRLSENSOR"/>
</dbReference>
<protein>
    <recommendedName>
        <fullName evidence="2">Histidine kinase domain-containing protein</fullName>
    </recommendedName>
</protein>
<dbReference type="EMBL" id="LAZR01012104">
    <property type="protein sequence ID" value="KKM41768.1"/>
    <property type="molecule type" value="Genomic_DNA"/>
</dbReference>
<dbReference type="InterPro" id="IPR003594">
    <property type="entry name" value="HATPase_dom"/>
</dbReference>
<gene>
    <name evidence="3" type="ORF">LCGC14_1563560</name>
</gene>